<proteinExistence type="predicted"/>
<protein>
    <submittedName>
        <fullName evidence="1">Uncharacterized protein</fullName>
    </submittedName>
</protein>
<keyword evidence="2" id="KW-1185">Reference proteome</keyword>
<accession>A0A1H7YYF1</accession>
<dbReference type="OrthoDB" id="9989549at2"/>
<evidence type="ECO:0000313" key="2">
    <source>
        <dbReference type="Proteomes" id="UP000199421"/>
    </source>
</evidence>
<dbReference type="RefSeq" id="WP_139202337.1">
    <property type="nucleotide sequence ID" value="NZ_FOAF01000014.1"/>
</dbReference>
<dbReference type="AlphaFoldDB" id="A0A1H7YYF1"/>
<dbReference type="Proteomes" id="UP000199421">
    <property type="component" value="Unassembled WGS sequence"/>
</dbReference>
<evidence type="ECO:0000313" key="1">
    <source>
        <dbReference type="EMBL" id="SEM50249.1"/>
    </source>
</evidence>
<organism evidence="1 2">
    <name type="scientific">Olivibacter domesticus</name>
    <name type="common">Pseudosphingobacterium domesticum</name>
    <dbReference type="NCBI Taxonomy" id="407022"/>
    <lineage>
        <taxon>Bacteria</taxon>
        <taxon>Pseudomonadati</taxon>
        <taxon>Bacteroidota</taxon>
        <taxon>Sphingobacteriia</taxon>
        <taxon>Sphingobacteriales</taxon>
        <taxon>Sphingobacteriaceae</taxon>
        <taxon>Olivibacter</taxon>
    </lineage>
</organism>
<gene>
    <name evidence="1" type="ORF">SAMN05661044_05355</name>
</gene>
<dbReference type="EMBL" id="FOAF01000014">
    <property type="protein sequence ID" value="SEM50249.1"/>
    <property type="molecule type" value="Genomic_DNA"/>
</dbReference>
<reference evidence="2" key="1">
    <citation type="submission" date="2016-10" db="EMBL/GenBank/DDBJ databases">
        <authorList>
            <person name="Varghese N."/>
            <person name="Submissions S."/>
        </authorList>
    </citation>
    <scope>NUCLEOTIDE SEQUENCE [LARGE SCALE GENOMIC DNA]</scope>
    <source>
        <strain evidence="2">DSM 18733</strain>
    </source>
</reference>
<sequence length="134" mass="15021">MSNIRDGLIQLGFYRTMYAEDKRSSIEGVYDGTYKNVFMSIEIFSNGYIARVEEEHPANSGIESTLNINHLKEKASTQNDPLTISTPKDSTNVAIMHSEVPLPPTLTIRSEVLSMYDILHSLDKLIGQVSSINR</sequence>
<name>A0A1H7YYF1_OLID1</name>